<dbReference type="InterPro" id="IPR050413">
    <property type="entry name" value="TCR_beta_variable"/>
</dbReference>
<evidence type="ECO:0000256" key="4">
    <source>
        <dbReference type="SAM" id="Phobius"/>
    </source>
</evidence>
<keyword evidence="8" id="KW-1185">Reference proteome</keyword>
<organism evidence="7 8">
    <name type="scientific">Taeniopygia guttata</name>
    <name type="common">Zebra finch</name>
    <name type="synonym">Poephila guttata</name>
    <dbReference type="NCBI Taxonomy" id="59729"/>
    <lineage>
        <taxon>Eukaryota</taxon>
        <taxon>Metazoa</taxon>
        <taxon>Chordata</taxon>
        <taxon>Craniata</taxon>
        <taxon>Vertebrata</taxon>
        <taxon>Euteleostomi</taxon>
        <taxon>Archelosauria</taxon>
        <taxon>Archosauria</taxon>
        <taxon>Dinosauria</taxon>
        <taxon>Saurischia</taxon>
        <taxon>Theropoda</taxon>
        <taxon>Coelurosauria</taxon>
        <taxon>Aves</taxon>
        <taxon>Neognathae</taxon>
        <taxon>Neoaves</taxon>
        <taxon>Telluraves</taxon>
        <taxon>Australaves</taxon>
        <taxon>Passeriformes</taxon>
        <taxon>Passeroidea</taxon>
        <taxon>Estrildidae</taxon>
        <taxon>Estrildinae</taxon>
        <taxon>Taeniopygia</taxon>
    </lineage>
</organism>
<name>A0A674G8L0_TAEGU</name>
<keyword evidence="4" id="KW-0472">Membrane</keyword>
<dbReference type="GO" id="GO:0005886">
    <property type="term" value="C:plasma membrane"/>
    <property type="evidence" value="ECO:0007669"/>
    <property type="project" value="TreeGrafter"/>
</dbReference>
<dbReference type="Gene3D" id="2.60.40.10">
    <property type="entry name" value="Immunoglobulins"/>
    <property type="match status" value="2"/>
</dbReference>
<dbReference type="PANTHER" id="PTHR23268:SF117">
    <property type="entry name" value="T CELL RECEPTOR BETA VARIABLE 29-1"/>
    <property type="match status" value="1"/>
</dbReference>
<reference evidence="7" key="3">
    <citation type="submission" date="2025-09" db="UniProtKB">
        <authorList>
            <consortium name="Ensembl"/>
        </authorList>
    </citation>
    <scope>IDENTIFICATION</scope>
</reference>
<dbReference type="InterPro" id="IPR013106">
    <property type="entry name" value="Ig_V-set"/>
</dbReference>
<keyword evidence="4" id="KW-0812">Transmembrane</keyword>
<keyword evidence="1 5" id="KW-0732">Signal</keyword>
<sequence>MLAVVLALFPGVGIGAYIAQWPEKIHQRPGGSLTISCYQNYSKFAYMYWYQQLPRNGLKLIVSSSTWSHNYYEDGYSEAKFEVTRQNTYHFLMTIKNVTPQDEATYFCAANDRDRGISGLSFGSGTKLTVMGKNDEIIPPAVAIFSPSKQEIQQKSKATLVCLASGFYPDHLTLGWRVNGVKRTEGVGTDESSTQNGSTYSLTSRLRMPAWEWFNPLNRFECVANFFQNGTTASINKFISGDAGCALTEESYLRYGNSLKLTYLILCGKALVYAVLVSGLVWTAKGRMMKSYLQLWPSFPHPSRRSSRRARPRWCAWPLVSTLTT</sequence>
<dbReference type="Ensembl" id="ENSTGUT00000035648.1">
    <property type="protein sequence ID" value="ENSTGUP00000018884.1"/>
    <property type="gene ID" value="ENSTGUG00000013183.2"/>
</dbReference>
<dbReference type="FunFam" id="2.60.40.10:FF:000283">
    <property type="entry name" value="Immunoglobulin kappa constant"/>
    <property type="match status" value="1"/>
</dbReference>
<dbReference type="Proteomes" id="UP000007754">
    <property type="component" value="Chromosome 1"/>
</dbReference>
<feature type="domain" description="Ig-like" evidence="6">
    <location>
        <begin position="10"/>
        <end position="118"/>
    </location>
</feature>
<accession>A0A674G8L0</accession>
<keyword evidence="2" id="KW-0391">Immunity</keyword>
<dbReference type="InterPro" id="IPR007110">
    <property type="entry name" value="Ig-like_dom"/>
</dbReference>
<feature type="domain" description="Ig-like" evidence="6">
    <location>
        <begin position="140"/>
        <end position="240"/>
    </location>
</feature>
<keyword evidence="4" id="KW-1133">Transmembrane helix</keyword>
<reference evidence="7" key="2">
    <citation type="submission" date="2025-08" db="UniProtKB">
        <authorList>
            <consortium name="Ensembl"/>
        </authorList>
    </citation>
    <scope>IDENTIFICATION</scope>
</reference>
<keyword evidence="3" id="KW-1015">Disulfide bond</keyword>
<proteinExistence type="predicted"/>
<dbReference type="PANTHER" id="PTHR23268">
    <property type="entry name" value="T-CELL RECEPTOR BETA CHAIN"/>
    <property type="match status" value="1"/>
</dbReference>
<dbReference type="InterPro" id="IPR013783">
    <property type="entry name" value="Ig-like_fold"/>
</dbReference>
<dbReference type="PROSITE" id="PS50835">
    <property type="entry name" value="IG_LIKE"/>
    <property type="match status" value="2"/>
</dbReference>
<dbReference type="GO" id="GO:0002376">
    <property type="term" value="P:immune system process"/>
    <property type="evidence" value="ECO:0007669"/>
    <property type="project" value="UniProtKB-KW"/>
</dbReference>
<feature type="chain" id="PRO_5025460484" description="Ig-like domain-containing protein" evidence="5">
    <location>
        <begin position="16"/>
        <end position="325"/>
    </location>
</feature>
<dbReference type="AlphaFoldDB" id="A0A674G8L0"/>
<protein>
    <recommendedName>
        <fullName evidence="6">Ig-like domain-containing protein</fullName>
    </recommendedName>
</protein>
<evidence type="ECO:0000313" key="8">
    <source>
        <dbReference type="Proteomes" id="UP000007754"/>
    </source>
</evidence>
<dbReference type="SUPFAM" id="SSF48726">
    <property type="entry name" value="Immunoglobulin"/>
    <property type="match status" value="2"/>
</dbReference>
<evidence type="ECO:0000256" key="1">
    <source>
        <dbReference type="ARBA" id="ARBA00022729"/>
    </source>
</evidence>
<dbReference type="InterPro" id="IPR036179">
    <property type="entry name" value="Ig-like_dom_sf"/>
</dbReference>
<dbReference type="Pfam" id="PF07654">
    <property type="entry name" value="C1-set"/>
    <property type="match status" value="1"/>
</dbReference>
<dbReference type="GeneTree" id="ENSGT00940000164625"/>
<dbReference type="InterPro" id="IPR003597">
    <property type="entry name" value="Ig_C1-set"/>
</dbReference>
<evidence type="ECO:0000256" key="5">
    <source>
        <dbReference type="SAM" id="SignalP"/>
    </source>
</evidence>
<evidence type="ECO:0000259" key="6">
    <source>
        <dbReference type="PROSITE" id="PS50835"/>
    </source>
</evidence>
<dbReference type="SMART" id="SM00407">
    <property type="entry name" value="IGc1"/>
    <property type="match status" value="1"/>
</dbReference>
<dbReference type="InParanoid" id="A0A674G8L0"/>
<dbReference type="GO" id="GO:0007166">
    <property type="term" value="P:cell surface receptor signaling pathway"/>
    <property type="evidence" value="ECO:0007669"/>
    <property type="project" value="TreeGrafter"/>
</dbReference>
<evidence type="ECO:0000313" key="7">
    <source>
        <dbReference type="Ensembl" id="ENSTGUP00000018884.1"/>
    </source>
</evidence>
<dbReference type="SMART" id="SM00406">
    <property type="entry name" value="IGv"/>
    <property type="match status" value="1"/>
</dbReference>
<evidence type="ECO:0000256" key="3">
    <source>
        <dbReference type="ARBA" id="ARBA00023157"/>
    </source>
</evidence>
<dbReference type="CDD" id="cd05769">
    <property type="entry name" value="IgC1_TCR_beta"/>
    <property type="match status" value="1"/>
</dbReference>
<dbReference type="SMART" id="SM00409">
    <property type="entry name" value="IG"/>
    <property type="match status" value="2"/>
</dbReference>
<reference evidence="7 8" key="1">
    <citation type="journal article" date="2010" name="Nature">
        <title>The genome of a songbird.</title>
        <authorList>
            <person name="Warren W.C."/>
            <person name="Clayton D.F."/>
            <person name="Ellegren H."/>
            <person name="Arnold A.P."/>
            <person name="Hillier L.W."/>
            <person name="Kunstner A."/>
            <person name="Searle S."/>
            <person name="White S."/>
            <person name="Vilella A.J."/>
            <person name="Fairley S."/>
            <person name="Heger A."/>
            <person name="Kong L."/>
            <person name="Ponting C.P."/>
            <person name="Jarvis E.D."/>
            <person name="Mello C.V."/>
            <person name="Minx P."/>
            <person name="Lovell P."/>
            <person name="Velho T.A."/>
            <person name="Ferris M."/>
            <person name="Balakrishnan C.N."/>
            <person name="Sinha S."/>
            <person name="Blatti C."/>
            <person name="London S.E."/>
            <person name="Li Y."/>
            <person name="Lin Y.C."/>
            <person name="George J."/>
            <person name="Sweedler J."/>
            <person name="Southey B."/>
            <person name="Gunaratne P."/>
            <person name="Watson M."/>
            <person name="Nam K."/>
            <person name="Backstrom N."/>
            <person name="Smeds L."/>
            <person name="Nabholz B."/>
            <person name="Itoh Y."/>
            <person name="Whitney O."/>
            <person name="Pfenning A.R."/>
            <person name="Howard J."/>
            <person name="Volker M."/>
            <person name="Skinner B.M."/>
            <person name="Griffin D.K."/>
            <person name="Ye L."/>
            <person name="McLaren W.M."/>
            <person name="Flicek P."/>
            <person name="Quesada V."/>
            <person name="Velasco G."/>
            <person name="Lopez-Otin C."/>
            <person name="Puente X.S."/>
            <person name="Olender T."/>
            <person name="Lancet D."/>
            <person name="Smit A.F."/>
            <person name="Hubley R."/>
            <person name="Konkel M.K."/>
            <person name="Walker J.A."/>
            <person name="Batzer M.A."/>
            <person name="Gu W."/>
            <person name="Pollock D.D."/>
            <person name="Chen L."/>
            <person name="Cheng Z."/>
            <person name="Eichler E.E."/>
            <person name="Stapley J."/>
            <person name="Slate J."/>
            <person name="Ekblom R."/>
            <person name="Birkhead T."/>
            <person name="Burke T."/>
            <person name="Burt D."/>
            <person name="Scharff C."/>
            <person name="Adam I."/>
            <person name="Richard H."/>
            <person name="Sultan M."/>
            <person name="Soldatov A."/>
            <person name="Lehrach H."/>
            <person name="Edwards S.V."/>
            <person name="Yang S.P."/>
            <person name="Li X."/>
            <person name="Graves T."/>
            <person name="Fulton L."/>
            <person name="Nelson J."/>
            <person name="Chinwalla A."/>
            <person name="Hou S."/>
            <person name="Mardis E.R."/>
            <person name="Wilson R.K."/>
        </authorList>
    </citation>
    <scope>NUCLEOTIDE SEQUENCE [LARGE SCALE GENOMIC DNA]</scope>
</reference>
<dbReference type="InterPro" id="IPR003599">
    <property type="entry name" value="Ig_sub"/>
</dbReference>
<feature type="signal peptide" evidence="5">
    <location>
        <begin position="1"/>
        <end position="15"/>
    </location>
</feature>
<evidence type="ECO:0000256" key="2">
    <source>
        <dbReference type="ARBA" id="ARBA00022859"/>
    </source>
</evidence>
<dbReference type="Pfam" id="PF07686">
    <property type="entry name" value="V-set"/>
    <property type="match status" value="1"/>
</dbReference>
<feature type="transmembrane region" description="Helical" evidence="4">
    <location>
        <begin position="261"/>
        <end position="282"/>
    </location>
</feature>